<gene>
    <name evidence="1" type="ORF">AJ80_04208</name>
</gene>
<reference evidence="1 2" key="1">
    <citation type="submission" date="2017-10" db="EMBL/GenBank/DDBJ databases">
        <title>Comparative genomics in systemic dimorphic fungi from Ajellomycetaceae.</title>
        <authorList>
            <person name="Munoz J.F."/>
            <person name="Mcewen J.G."/>
            <person name="Clay O.K."/>
            <person name="Cuomo C.A."/>
        </authorList>
    </citation>
    <scope>NUCLEOTIDE SEQUENCE [LARGE SCALE GENOMIC DNA]</scope>
    <source>
        <strain evidence="1 2">UAMH7299</strain>
    </source>
</reference>
<organism evidence="1 2">
    <name type="scientific">Polytolypa hystricis (strain UAMH7299)</name>
    <dbReference type="NCBI Taxonomy" id="1447883"/>
    <lineage>
        <taxon>Eukaryota</taxon>
        <taxon>Fungi</taxon>
        <taxon>Dikarya</taxon>
        <taxon>Ascomycota</taxon>
        <taxon>Pezizomycotina</taxon>
        <taxon>Eurotiomycetes</taxon>
        <taxon>Eurotiomycetidae</taxon>
        <taxon>Onygenales</taxon>
        <taxon>Onygenales incertae sedis</taxon>
        <taxon>Polytolypa</taxon>
    </lineage>
</organism>
<evidence type="ECO:0000313" key="1">
    <source>
        <dbReference type="EMBL" id="PGH19130.1"/>
    </source>
</evidence>
<comment type="caution">
    <text evidence="1">The sequence shown here is derived from an EMBL/GenBank/DDBJ whole genome shotgun (WGS) entry which is preliminary data.</text>
</comment>
<dbReference type="STRING" id="1447883.A0A2B7YD60"/>
<dbReference type="AlphaFoldDB" id="A0A2B7YD60"/>
<dbReference type="Proteomes" id="UP000224634">
    <property type="component" value="Unassembled WGS sequence"/>
</dbReference>
<dbReference type="PANTHER" id="PTHR10039">
    <property type="entry name" value="AMELOGENIN"/>
    <property type="match status" value="1"/>
</dbReference>
<dbReference type="OrthoDB" id="163438at2759"/>
<evidence type="ECO:0008006" key="3">
    <source>
        <dbReference type="Google" id="ProtNLM"/>
    </source>
</evidence>
<proteinExistence type="predicted"/>
<accession>A0A2B7YD60</accession>
<name>A0A2B7YD60_POLH7</name>
<protein>
    <recommendedName>
        <fullName evidence="3">NACHT domain-containing protein</fullName>
    </recommendedName>
</protein>
<dbReference type="EMBL" id="PDNA01000052">
    <property type="protein sequence ID" value="PGH19130.1"/>
    <property type="molecule type" value="Genomic_DNA"/>
</dbReference>
<dbReference type="PANTHER" id="PTHR10039:SF14">
    <property type="entry name" value="NACHT DOMAIN-CONTAINING PROTEIN"/>
    <property type="match status" value="1"/>
</dbReference>
<evidence type="ECO:0000313" key="2">
    <source>
        <dbReference type="Proteomes" id="UP000224634"/>
    </source>
</evidence>
<keyword evidence="2" id="KW-1185">Reference proteome</keyword>
<sequence>MIMVTSHLSTKIIVVIDGLDECADTPDRRQLLNTLTFQSAPMILDLTSEQSLDHDLGAYIVASVDRLVSRRTGFQDYRETIITKLQSRAEKMYLLIKLLLDLMQDHPASSPAAVEELLSSLPQSLSAIYDRLWPMIPEIDEPRAKMIISWILCAFRPLTIKEFTVGIARYDYDKAMQRRYAEFWWLGRMERLEARSHLENPLEPTNSLEWYTPKDFQRDITRLLGPLIQTSHSVGNASTSPRIMLCHQSVKDYFLTLPGFIDISQVHHQMAVVCARQTDNTVTGDPDVAPSQYQDTATVFGANTSPYTEFWYQHSEAATSANPTIPKIHICQMMRMRYHGGEGFLSSLTASRIYPGLGGRGIRSDQVGVGLGRGYSDRGI</sequence>